<dbReference type="EMBL" id="LJIJ01000791">
    <property type="protein sequence ID" value="ODM94545.1"/>
    <property type="molecule type" value="Genomic_DNA"/>
</dbReference>
<dbReference type="InterPro" id="IPR025715">
    <property type="entry name" value="FoP_C"/>
</dbReference>
<dbReference type="AlphaFoldDB" id="A0A1D2MNW4"/>
<dbReference type="OrthoDB" id="446014at2759"/>
<evidence type="ECO:0000313" key="5">
    <source>
        <dbReference type="Proteomes" id="UP000094527"/>
    </source>
</evidence>
<feature type="region of interest" description="Disordered" evidence="2">
    <location>
        <begin position="176"/>
        <end position="202"/>
    </location>
</feature>
<dbReference type="GO" id="GO:0003723">
    <property type="term" value="F:RNA binding"/>
    <property type="evidence" value="ECO:0007669"/>
    <property type="project" value="UniProtKB-KW"/>
</dbReference>
<keyword evidence="5" id="KW-1185">Reference proteome</keyword>
<comment type="caution">
    <text evidence="4">The sequence shown here is derived from an EMBL/GenBank/DDBJ whole genome shotgun (WGS) entry which is preliminary data.</text>
</comment>
<dbReference type="SMART" id="SM01218">
    <property type="entry name" value="FoP_duplication"/>
    <property type="match status" value="1"/>
</dbReference>
<dbReference type="Pfam" id="PF13865">
    <property type="entry name" value="FoP_duplication"/>
    <property type="match status" value="1"/>
</dbReference>
<evidence type="ECO:0000256" key="2">
    <source>
        <dbReference type="SAM" id="MobiDB-lite"/>
    </source>
</evidence>
<evidence type="ECO:0000313" key="4">
    <source>
        <dbReference type="EMBL" id="ODM94545.1"/>
    </source>
</evidence>
<reference evidence="4 5" key="1">
    <citation type="journal article" date="2016" name="Genome Biol. Evol.">
        <title>Gene Family Evolution Reflects Adaptation to Soil Environmental Stressors in the Genome of the Collembolan Orchesella cincta.</title>
        <authorList>
            <person name="Faddeeva-Vakhrusheva A."/>
            <person name="Derks M.F."/>
            <person name="Anvar S.Y."/>
            <person name="Agamennone V."/>
            <person name="Suring W."/>
            <person name="Smit S."/>
            <person name="van Straalen N.M."/>
            <person name="Roelofs D."/>
        </authorList>
    </citation>
    <scope>NUCLEOTIDE SEQUENCE [LARGE SCALE GENOMIC DNA]</scope>
    <source>
        <tissue evidence="4">Mixed pool</tissue>
    </source>
</reference>
<sequence>MADRRMKPLSTGISLSQRFQRTQPDVVQHRNSPFRMDLGIGGNTNGTVGGFEVSDDNDDLLELFGKPTLTSNHGLHLQGSGSSVTNNGILLAAKEAEIRRLRSQLTLTKARLIIATNEEPTGAFRMPTTSAFKGNGTGFVQKRAGGGVQVGQHGIKLNMTGKSKASQLFAKSKPGFTPLKRKATGAGPKYGGTNAFGKPKSKEDLDADLDAYMSKSKGKKTDLDKELDEYMKARQETAAAKVDKLISATTITASPIEDTDATMELL</sequence>
<name>A0A1D2MNW4_ORCCI</name>
<proteinExistence type="predicted"/>
<dbReference type="Proteomes" id="UP000094527">
    <property type="component" value="Unassembled WGS sequence"/>
</dbReference>
<keyword evidence="1" id="KW-0694">RNA-binding</keyword>
<feature type="domain" description="Chromatin target of PRMT1 protein C-terminal" evidence="3">
    <location>
        <begin position="152"/>
        <end position="237"/>
    </location>
</feature>
<evidence type="ECO:0000256" key="1">
    <source>
        <dbReference type="ARBA" id="ARBA00022884"/>
    </source>
</evidence>
<organism evidence="4 5">
    <name type="scientific">Orchesella cincta</name>
    <name type="common">Springtail</name>
    <name type="synonym">Podura cincta</name>
    <dbReference type="NCBI Taxonomy" id="48709"/>
    <lineage>
        <taxon>Eukaryota</taxon>
        <taxon>Metazoa</taxon>
        <taxon>Ecdysozoa</taxon>
        <taxon>Arthropoda</taxon>
        <taxon>Hexapoda</taxon>
        <taxon>Collembola</taxon>
        <taxon>Entomobryomorpha</taxon>
        <taxon>Entomobryoidea</taxon>
        <taxon>Orchesellidae</taxon>
        <taxon>Orchesellinae</taxon>
        <taxon>Orchesella</taxon>
    </lineage>
</organism>
<evidence type="ECO:0000259" key="3">
    <source>
        <dbReference type="SMART" id="SM01218"/>
    </source>
</evidence>
<gene>
    <name evidence="4" type="ORF">Ocin01_12136</name>
</gene>
<accession>A0A1D2MNW4</accession>
<protein>
    <submittedName>
        <fullName evidence="4">Chromatin target of PRMT1 protein</fullName>
    </submittedName>
</protein>